<feature type="signal peptide" evidence="1">
    <location>
        <begin position="1"/>
        <end position="19"/>
    </location>
</feature>
<reference evidence="2" key="3">
    <citation type="submission" date="2025-09" db="UniProtKB">
        <authorList>
            <consortium name="Ensembl"/>
        </authorList>
    </citation>
    <scope>IDENTIFICATION</scope>
</reference>
<dbReference type="KEGG" id="cin:100186309"/>
<dbReference type="HOGENOM" id="CLU_906003_0_0_1"/>
<organism evidence="2 3">
    <name type="scientific">Ciona intestinalis</name>
    <name type="common">Transparent sea squirt</name>
    <name type="synonym">Ascidia intestinalis</name>
    <dbReference type="NCBI Taxonomy" id="7719"/>
    <lineage>
        <taxon>Eukaryota</taxon>
        <taxon>Metazoa</taxon>
        <taxon>Chordata</taxon>
        <taxon>Tunicata</taxon>
        <taxon>Ascidiacea</taxon>
        <taxon>Phlebobranchia</taxon>
        <taxon>Cionidae</taxon>
        <taxon>Ciona</taxon>
    </lineage>
</organism>
<dbReference type="RefSeq" id="XP_026694198.1">
    <property type="nucleotide sequence ID" value="XM_026838397.1"/>
</dbReference>
<evidence type="ECO:0000313" key="2">
    <source>
        <dbReference type="Ensembl" id="ENSCINP00000033414.1"/>
    </source>
</evidence>
<gene>
    <name evidence="2" type="primary">LOC100186309</name>
</gene>
<sequence>MQTVIQATFLFLAFAITLAARINRCAERRFPPKGEIEFPETEEEESVCDESYKWWFRLSKKQSIKLSFSHVQLRHSSVQINVKRFAREKYRTIQTVNASNHDMTVPVKPPYKFIQIIRDGVDGSFHIDYEAFYCSLPTKMLTKGICTNSGYRKYSVCHFHCRAPDYYPIHPDCLNIVAKCRGNQRWSTDLTNKCVTLQQFEDMCFKRRQSCPFNHDQLNILFSPQNLNYTISEEEHAEHSHIMIERESVQNPTSMSSKCSEACARHVGTSTFIHDCSTHPTKGYREQCMTCRYVLRICDRYASEILV</sequence>
<name>H2XUT0_CIOIN</name>
<accession>H2XUT0</accession>
<evidence type="ECO:0000256" key="1">
    <source>
        <dbReference type="SAM" id="SignalP"/>
    </source>
</evidence>
<dbReference type="RefSeq" id="XP_002130514.1">
    <property type="nucleotide sequence ID" value="XM_002130478.4"/>
</dbReference>
<evidence type="ECO:0000313" key="3">
    <source>
        <dbReference type="Proteomes" id="UP000008144"/>
    </source>
</evidence>
<dbReference type="AlphaFoldDB" id="H2XUT0"/>
<keyword evidence="1" id="KW-0732">Signal</keyword>
<proteinExistence type="predicted"/>
<reference evidence="2" key="2">
    <citation type="submission" date="2025-08" db="UniProtKB">
        <authorList>
            <consortium name="Ensembl"/>
        </authorList>
    </citation>
    <scope>IDENTIFICATION</scope>
</reference>
<reference evidence="3" key="1">
    <citation type="journal article" date="2002" name="Science">
        <title>The draft genome of Ciona intestinalis: insights into chordate and vertebrate origins.</title>
        <authorList>
            <person name="Dehal P."/>
            <person name="Satou Y."/>
            <person name="Campbell R.K."/>
            <person name="Chapman J."/>
            <person name="Degnan B."/>
            <person name="De Tomaso A."/>
            <person name="Davidson B."/>
            <person name="Di Gregorio A."/>
            <person name="Gelpke M."/>
            <person name="Goodstein D.M."/>
            <person name="Harafuji N."/>
            <person name="Hastings K.E."/>
            <person name="Ho I."/>
            <person name="Hotta K."/>
            <person name="Huang W."/>
            <person name="Kawashima T."/>
            <person name="Lemaire P."/>
            <person name="Martinez D."/>
            <person name="Meinertzhagen I.A."/>
            <person name="Necula S."/>
            <person name="Nonaka M."/>
            <person name="Putnam N."/>
            <person name="Rash S."/>
            <person name="Saiga H."/>
            <person name="Satake M."/>
            <person name="Terry A."/>
            <person name="Yamada L."/>
            <person name="Wang H.G."/>
            <person name="Awazu S."/>
            <person name="Azumi K."/>
            <person name="Boore J."/>
            <person name="Branno M."/>
            <person name="Chin-Bow S."/>
            <person name="DeSantis R."/>
            <person name="Doyle S."/>
            <person name="Francino P."/>
            <person name="Keys D.N."/>
            <person name="Haga S."/>
            <person name="Hayashi H."/>
            <person name="Hino K."/>
            <person name="Imai K.S."/>
            <person name="Inaba K."/>
            <person name="Kano S."/>
            <person name="Kobayashi K."/>
            <person name="Kobayashi M."/>
            <person name="Lee B.I."/>
            <person name="Makabe K.W."/>
            <person name="Manohar C."/>
            <person name="Matassi G."/>
            <person name="Medina M."/>
            <person name="Mochizuki Y."/>
            <person name="Mount S."/>
            <person name="Morishita T."/>
            <person name="Miura S."/>
            <person name="Nakayama A."/>
            <person name="Nishizaka S."/>
            <person name="Nomoto H."/>
            <person name="Ohta F."/>
            <person name="Oishi K."/>
            <person name="Rigoutsos I."/>
            <person name="Sano M."/>
            <person name="Sasaki A."/>
            <person name="Sasakura Y."/>
            <person name="Shoguchi E."/>
            <person name="Shin-i T."/>
            <person name="Spagnuolo A."/>
            <person name="Stainier D."/>
            <person name="Suzuki M.M."/>
            <person name="Tassy O."/>
            <person name="Takatori N."/>
            <person name="Tokuoka M."/>
            <person name="Yagi K."/>
            <person name="Yoshizaki F."/>
            <person name="Wada S."/>
            <person name="Zhang C."/>
            <person name="Hyatt P.D."/>
            <person name="Larimer F."/>
            <person name="Detter C."/>
            <person name="Doggett N."/>
            <person name="Glavina T."/>
            <person name="Hawkins T."/>
            <person name="Richardson P."/>
            <person name="Lucas S."/>
            <person name="Kohara Y."/>
            <person name="Levine M."/>
            <person name="Satoh N."/>
            <person name="Rokhsar D.S."/>
        </authorList>
    </citation>
    <scope>NUCLEOTIDE SEQUENCE [LARGE SCALE GENOMIC DNA]</scope>
</reference>
<protein>
    <submittedName>
        <fullName evidence="2">Uncharacterized LOC100186309</fullName>
    </submittedName>
</protein>
<accession>A0A1W2WMW4</accession>
<dbReference type="Ensembl" id="ENSCINT00000032524.1">
    <property type="protein sequence ID" value="ENSCINP00000033414.1"/>
    <property type="gene ID" value="ENSCING00000019491.1"/>
</dbReference>
<dbReference type="Proteomes" id="UP000008144">
    <property type="component" value="Unassembled WGS sequence"/>
</dbReference>
<keyword evidence="3" id="KW-1185">Reference proteome</keyword>
<feature type="chain" id="PRO_5014093624" evidence="1">
    <location>
        <begin position="20"/>
        <end position="307"/>
    </location>
</feature>
<dbReference type="InParanoid" id="H2XUT0"/>
<dbReference type="GeneID" id="100186309"/>